<evidence type="ECO:0000313" key="12">
    <source>
        <dbReference type="Proteomes" id="UP000198623"/>
    </source>
</evidence>
<dbReference type="GO" id="GO:0005737">
    <property type="term" value="C:cytoplasm"/>
    <property type="evidence" value="ECO:0007669"/>
    <property type="project" value="UniProtKB-SubCell"/>
</dbReference>
<keyword evidence="3 9" id="KW-0479">Metal-binding</keyword>
<dbReference type="GO" id="GO:0004325">
    <property type="term" value="F:ferrochelatase activity"/>
    <property type="evidence" value="ECO:0007669"/>
    <property type="project" value="UniProtKB-UniRule"/>
</dbReference>
<comment type="pathway">
    <text evidence="9 10">Porphyrin-containing compound metabolism; protoheme biosynthesis; protoheme from protoporphyrin-IX: step 1/1.</text>
</comment>
<organism evidence="11 12">
    <name type="scientific">Neptunomonas qingdaonensis</name>
    <dbReference type="NCBI Taxonomy" id="1045558"/>
    <lineage>
        <taxon>Bacteria</taxon>
        <taxon>Pseudomonadati</taxon>
        <taxon>Pseudomonadota</taxon>
        <taxon>Gammaproteobacteria</taxon>
        <taxon>Oceanospirillales</taxon>
        <taxon>Oceanospirillaceae</taxon>
        <taxon>Neptunomonas</taxon>
    </lineage>
</organism>
<gene>
    <name evidence="9" type="primary">hemH</name>
    <name evidence="11" type="ORF">SAMN05216175_10730</name>
</gene>
<dbReference type="CDD" id="cd03411">
    <property type="entry name" value="Ferrochelatase_N"/>
    <property type="match status" value="1"/>
</dbReference>
<name>A0A1I2S6R6_9GAMM</name>
<comment type="catalytic activity">
    <reaction evidence="8">
        <text>Fe-coproporphyrin III + 2 H(+) = coproporphyrin III + Fe(2+)</text>
        <dbReference type="Rhea" id="RHEA:49572"/>
        <dbReference type="ChEBI" id="CHEBI:15378"/>
        <dbReference type="ChEBI" id="CHEBI:29033"/>
        <dbReference type="ChEBI" id="CHEBI:68438"/>
        <dbReference type="ChEBI" id="CHEBI:131725"/>
        <dbReference type="EC" id="4.99.1.9"/>
    </reaction>
    <physiologicalReaction direction="right-to-left" evidence="8">
        <dbReference type="Rhea" id="RHEA:49574"/>
    </physiologicalReaction>
</comment>
<dbReference type="Proteomes" id="UP000198623">
    <property type="component" value="Unassembled WGS sequence"/>
</dbReference>
<dbReference type="FunFam" id="3.40.50.1400:FF:000002">
    <property type="entry name" value="Ferrochelatase"/>
    <property type="match status" value="1"/>
</dbReference>
<evidence type="ECO:0000256" key="7">
    <source>
        <dbReference type="ARBA" id="ARBA00023244"/>
    </source>
</evidence>
<dbReference type="NCBIfam" id="TIGR00109">
    <property type="entry name" value="hemH"/>
    <property type="match status" value="1"/>
</dbReference>
<dbReference type="InterPro" id="IPR033644">
    <property type="entry name" value="Ferrochelatase_C"/>
</dbReference>
<keyword evidence="5 9" id="KW-0350">Heme biosynthesis</keyword>
<dbReference type="AlphaFoldDB" id="A0A1I2S6R6"/>
<dbReference type="Pfam" id="PF00762">
    <property type="entry name" value="Ferrochelatase"/>
    <property type="match status" value="1"/>
</dbReference>
<evidence type="ECO:0000256" key="5">
    <source>
        <dbReference type="ARBA" id="ARBA00023133"/>
    </source>
</evidence>
<keyword evidence="6 9" id="KW-0456">Lyase</keyword>
<sequence length="361" mass="40856">MYLRDNSCFHFEQIIDMPDSIKTAVILTNLGTPDKPEAGAVKRYLREFLSDARVVEGKGVRRLAWLAVLNFIILNLRPRKVAKLYQAIWEDDSPMRKILNEQVTELQLQLQQKYQAAPCVFAGMSYGSPGLKERLASLASHGYQRVLIIPMYPQYSATTTAPIYDQIARFQLGRREVLDIRIVKSFYDHPAYINALASSIRSFQETSEGSEKLMLSYHGIPKEYAEKGDPYPQQCHKTSELVTKALGLADTQWITTFQSRFGPAQWLQPYTDKTLESLAQQKVTAIDVVCPAFTADCLETLEEIAEENKEVFHKAGGKSYQYIPAVNSTPAFIDTLRILIEEQAADWLKSDNQAEEETNAA</sequence>
<keyword evidence="7 9" id="KW-0627">Porphyrin biosynthesis</keyword>
<dbReference type="EMBL" id="FOOU01000007">
    <property type="protein sequence ID" value="SFG45736.1"/>
    <property type="molecule type" value="Genomic_DNA"/>
</dbReference>
<evidence type="ECO:0000256" key="9">
    <source>
        <dbReference type="HAMAP-Rule" id="MF_00323"/>
    </source>
</evidence>
<dbReference type="PANTHER" id="PTHR11108">
    <property type="entry name" value="FERROCHELATASE"/>
    <property type="match status" value="1"/>
</dbReference>
<keyword evidence="2 9" id="KW-0963">Cytoplasm</keyword>
<dbReference type="GO" id="GO:0006783">
    <property type="term" value="P:heme biosynthetic process"/>
    <property type="evidence" value="ECO:0007669"/>
    <property type="project" value="UniProtKB-UniRule"/>
</dbReference>
<comment type="similarity">
    <text evidence="1 9 10">Belongs to the ferrochelatase family.</text>
</comment>
<dbReference type="SUPFAM" id="SSF53800">
    <property type="entry name" value="Chelatase"/>
    <property type="match status" value="1"/>
</dbReference>
<dbReference type="STRING" id="1045558.SAMN05216175_10730"/>
<dbReference type="GO" id="GO:0046872">
    <property type="term" value="F:metal ion binding"/>
    <property type="evidence" value="ECO:0007669"/>
    <property type="project" value="UniProtKB-KW"/>
</dbReference>
<dbReference type="HAMAP" id="MF_00323">
    <property type="entry name" value="Ferrochelatase"/>
    <property type="match status" value="1"/>
</dbReference>
<comment type="subcellular location">
    <subcellularLocation>
        <location evidence="9 10">Cytoplasm</location>
    </subcellularLocation>
</comment>
<keyword evidence="4 9" id="KW-0408">Iron</keyword>
<protein>
    <recommendedName>
        <fullName evidence="9 10">Ferrochelatase</fullName>
        <ecNumber evidence="9 10">4.98.1.1</ecNumber>
    </recommendedName>
    <alternativeName>
        <fullName evidence="9">Heme synthase</fullName>
    </alternativeName>
    <alternativeName>
        <fullName evidence="9">Protoheme ferro-lyase</fullName>
    </alternativeName>
</protein>
<evidence type="ECO:0000256" key="2">
    <source>
        <dbReference type="ARBA" id="ARBA00022490"/>
    </source>
</evidence>
<proteinExistence type="inferred from homology"/>
<evidence type="ECO:0000313" key="11">
    <source>
        <dbReference type="EMBL" id="SFG45736.1"/>
    </source>
</evidence>
<evidence type="ECO:0000256" key="4">
    <source>
        <dbReference type="ARBA" id="ARBA00023004"/>
    </source>
</evidence>
<dbReference type="EC" id="4.98.1.1" evidence="9 10"/>
<evidence type="ECO:0000256" key="6">
    <source>
        <dbReference type="ARBA" id="ARBA00023239"/>
    </source>
</evidence>
<dbReference type="CDD" id="cd00419">
    <property type="entry name" value="Ferrochelatase_C"/>
    <property type="match status" value="1"/>
</dbReference>
<evidence type="ECO:0000256" key="3">
    <source>
        <dbReference type="ARBA" id="ARBA00022723"/>
    </source>
</evidence>
<evidence type="ECO:0000256" key="8">
    <source>
        <dbReference type="ARBA" id="ARBA00024536"/>
    </source>
</evidence>
<feature type="binding site" evidence="9">
    <location>
        <position position="218"/>
    </location>
    <ligand>
        <name>Fe(2+)</name>
        <dbReference type="ChEBI" id="CHEBI:29033"/>
    </ligand>
</feature>
<evidence type="ECO:0000256" key="1">
    <source>
        <dbReference type="ARBA" id="ARBA00007718"/>
    </source>
</evidence>
<dbReference type="PANTHER" id="PTHR11108:SF1">
    <property type="entry name" value="FERROCHELATASE, MITOCHONDRIAL"/>
    <property type="match status" value="1"/>
</dbReference>
<comment type="catalytic activity">
    <reaction evidence="9 10">
        <text>heme b + 2 H(+) = protoporphyrin IX + Fe(2+)</text>
        <dbReference type="Rhea" id="RHEA:22584"/>
        <dbReference type="ChEBI" id="CHEBI:15378"/>
        <dbReference type="ChEBI" id="CHEBI:29033"/>
        <dbReference type="ChEBI" id="CHEBI:57306"/>
        <dbReference type="ChEBI" id="CHEBI:60344"/>
        <dbReference type="EC" id="4.98.1.1"/>
    </reaction>
</comment>
<dbReference type="InterPro" id="IPR033659">
    <property type="entry name" value="Ferrochelatase_N"/>
</dbReference>
<reference evidence="12" key="1">
    <citation type="submission" date="2016-10" db="EMBL/GenBank/DDBJ databases">
        <authorList>
            <person name="Varghese N."/>
            <person name="Submissions S."/>
        </authorList>
    </citation>
    <scope>NUCLEOTIDE SEQUENCE [LARGE SCALE GENOMIC DNA]</scope>
    <source>
        <strain evidence="12">CGMCC 1.10971</strain>
    </source>
</reference>
<feature type="binding site" evidence="9">
    <location>
        <position position="299"/>
    </location>
    <ligand>
        <name>Fe(2+)</name>
        <dbReference type="ChEBI" id="CHEBI:29033"/>
    </ligand>
</feature>
<dbReference type="InterPro" id="IPR001015">
    <property type="entry name" value="Ferrochelatase"/>
</dbReference>
<evidence type="ECO:0000256" key="10">
    <source>
        <dbReference type="RuleBase" id="RU000607"/>
    </source>
</evidence>
<dbReference type="PROSITE" id="PS00534">
    <property type="entry name" value="FERROCHELATASE"/>
    <property type="match status" value="1"/>
</dbReference>
<accession>A0A1I2S6R6</accession>
<dbReference type="InterPro" id="IPR019772">
    <property type="entry name" value="Ferrochelatase_AS"/>
</dbReference>
<dbReference type="RefSeq" id="WP_232349162.1">
    <property type="nucleotide sequence ID" value="NZ_FOOU01000007.1"/>
</dbReference>
<keyword evidence="12" id="KW-1185">Reference proteome</keyword>
<comment type="function">
    <text evidence="9 10">Catalyzes the ferrous insertion into protoporphyrin IX.</text>
</comment>
<dbReference type="UniPathway" id="UPA00252">
    <property type="reaction ID" value="UER00325"/>
</dbReference>
<dbReference type="Gene3D" id="3.40.50.1400">
    <property type="match status" value="2"/>
</dbReference>